<name>A0A377JNR2_9HELI</name>
<gene>
    <name evidence="1" type="ORF">NCTC12221_00673</name>
</gene>
<proteinExistence type="predicted"/>
<protein>
    <submittedName>
        <fullName evidence="1">Periplasmic protein</fullName>
    </submittedName>
</protein>
<organism evidence="1 2">
    <name type="scientific">Helicobacter cinaedi</name>
    <dbReference type="NCBI Taxonomy" id="213"/>
    <lineage>
        <taxon>Bacteria</taxon>
        <taxon>Pseudomonadati</taxon>
        <taxon>Campylobacterota</taxon>
        <taxon>Epsilonproteobacteria</taxon>
        <taxon>Campylobacterales</taxon>
        <taxon>Helicobacteraceae</taxon>
        <taxon>Helicobacter</taxon>
    </lineage>
</organism>
<dbReference type="RefSeq" id="WP_115025971.1">
    <property type="nucleotide sequence ID" value="NZ_UGHZ01000001.1"/>
</dbReference>
<dbReference type="EMBL" id="UGHZ01000001">
    <property type="protein sequence ID" value="STP09234.1"/>
    <property type="molecule type" value="Genomic_DNA"/>
</dbReference>
<accession>A0A377JNR2</accession>
<evidence type="ECO:0000313" key="1">
    <source>
        <dbReference type="EMBL" id="STP09234.1"/>
    </source>
</evidence>
<dbReference type="Proteomes" id="UP000255335">
    <property type="component" value="Unassembled WGS sequence"/>
</dbReference>
<evidence type="ECO:0000313" key="2">
    <source>
        <dbReference type="Proteomes" id="UP000255335"/>
    </source>
</evidence>
<dbReference type="AlphaFoldDB" id="A0A377JNR2"/>
<sequence length="157" mass="18220">MRYKLVAWLMLGAYVCAFGANKLDLLPYDERFDGLEVELLISYKVVSQDNLAQRERYRVSQVMQEKSGYHITKECEIDASRYLIMDDMPYFISSILKQEKEQVLECLYGYEVNVRESTKGRDNAISSRVSLEIAPTRVRAKLVDKSIVMYILAKGER</sequence>
<reference evidence="1 2" key="1">
    <citation type="submission" date="2018-06" db="EMBL/GenBank/DDBJ databases">
        <authorList>
            <consortium name="Pathogen Informatics"/>
            <person name="Doyle S."/>
        </authorList>
    </citation>
    <scope>NUCLEOTIDE SEQUENCE [LARGE SCALE GENOMIC DNA]</scope>
    <source>
        <strain evidence="1 2">NCTC12221</strain>
    </source>
</reference>